<dbReference type="PANTHER" id="PTHR46797:SF1">
    <property type="entry name" value="METHYLPHOSPHONATE SYNTHASE"/>
    <property type="match status" value="1"/>
</dbReference>
<dbReference type="GO" id="GO:0003677">
    <property type="term" value="F:DNA binding"/>
    <property type="evidence" value="ECO:0007669"/>
    <property type="project" value="UniProtKB-KW"/>
</dbReference>
<dbReference type="OrthoDB" id="189170at2"/>
<dbReference type="Proteomes" id="UP000229730">
    <property type="component" value="Unassembled WGS sequence"/>
</dbReference>
<dbReference type="InParanoid" id="A0A2G4YQP9"/>
<dbReference type="InterPro" id="IPR011051">
    <property type="entry name" value="RmlC_Cupin_sf"/>
</dbReference>
<dbReference type="GO" id="GO:0005829">
    <property type="term" value="C:cytosol"/>
    <property type="evidence" value="ECO:0007669"/>
    <property type="project" value="TreeGrafter"/>
</dbReference>
<proteinExistence type="predicted"/>
<comment type="caution">
    <text evidence="3">The sequence shown here is derived from an EMBL/GenBank/DDBJ whole genome shotgun (WGS) entry which is preliminary data.</text>
</comment>
<dbReference type="PANTHER" id="PTHR46797">
    <property type="entry name" value="HTH-TYPE TRANSCRIPTIONAL REGULATOR"/>
    <property type="match status" value="1"/>
</dbReference>
<accession>A0A2G4YQP9</accession>
<evidence type="ECO:0000259" key="2">
    <source>
        <dbReference type="PROSITE" id="PS50943"/>
    </source>
</evidence>
<dbReference type="Pfam" id="PF01381">
    <property type="entry name" value="HTH_3"/>
    <property type="match status" value="1"/>
</dbReference>
<feature type="domain" description="HTH cro/C1-type" evidence="2">
    <location>
        <begin position="13"/>
        <end position="67"/>
    </location>
</feature>
<dbReference type="EMBL" id="PDEM01000024">
    <property type="protein sequence ID" value="PHZ84645.1"/>
    <property type="molecule type" value="Genomic_DNA"/>
</dbReference>
<keyword evidence="4" id="KW-1185">Reference proteome</keyword>
<protein>
    <submittedName>
        <fullName evidence="3">DNA-binding protein</fullName>
    </submittedName>
</protein>
<dbReference type="Pfam" id="PF07883">
    <property type="entry name" value="Cupin_2"/>
    <property type="match status" value="1"/>
</dbReference>
<dbReference type="CDD" id="cd00093">
    <property type="entry name" value="HTH_XRE"/>
    <property type="match status" value="1"/>
</dbReference>
<dbReference type="PROSITE" id="PS50943">
    <property type="entry name" value="HTH_CROC1"/>
    <property type="match status" value="1"/>
</dbReference>
<dbReference type="RefSeq" id="WP_099473451.1">
    <property type="nucleotide sequence ID" value="NZ_CP041025.1"/>
</dbReference>
<dbReference type="CDD" id="cd02209">
    <property type="entry name" value="cupin_XRE_C"/>
    <property type="match status" value="1"/>
</dbReference>
<dbReference type="InterPro" id="IPR014710">
    <property type="entry name" value="RmlC-like_jellyroll"/>
</dbReference>
<evidence type="ECO:0000256" key="1">
    <source>
        <dbReference type="ARBA" id="ARBA00023125"/>
    </source>
</evidence>
<dbReference type="InterPro" id="IPR001387">
    <property type="entry name" value="Cro/C1-type_HTH"/>
</dbReference>
<name>A0A2G4YQP9_9PROT</name>
<dbReference type="InterPro" id="IPR013096">
    <property type="entry name" value="Cupin_2"/>
</dbReference>
<evidence type="ECO:0000313" key="4">
    <source>
        <dbReference type="Proteomes" id="UP000229730"/>
    </source>
</evidence>
<dbReference type="SUPFAM" id="SSF51182">
    <property type="entry name" value="RmlC-like cupins"/>
    <property type="match status" value="1"/>
</dbReference>
<dbReference type="AlphaFoldDB" id="A0A2G4YQP9"/>
<organism evidence="3 4">
    <name type="scientific">Paremcibacter congregatus</name>
    <dbReference type="NCBI Taxonomy" id="2043170"/>
    <lineage>
        <taxon>Bacteria</taxon>
        <taxon>Pseudomonadati</taxon>
        <taxon>Pseudomonadota</taxon>
        <taxon>Alphaproteobacteria</taxon>
        <taxon>Emcibacterales</taxon>
        <taxon>Emcibacteraceae</taxon>
        <taxon>Paremcibacter</taxon>
    </lineage>
</organism>
<dbReference type="InterPro" id="IPR050807">
    <property type="entry name" value="TransReg_Diox_bact_type"/>
</dbReference>
<reference evidence="3 4" key="1">
    <citation type="submission" date="2017-10" db="EMBL/GenBank/DDBJ databases">
        <title>Frigbacter circumglobatus gen. nov. sp. nov., isolated from sediment cultured in situ.</title>
        <authorList>
            <person name="Zhao Z."/>
        </authorList>
    </citation>
    <scope>NUCLEOTIDE SEQUENCE [LARGE SCALE GENOMIC DNA]</scope>
    <source>
        <strain evidence="3 4">ZYL</strain>
    </source>
</reference>
<keyword evidence="1 3" id="KW-0238">DNA-binding</keyword>
<dbReference type="SUPFAM" id="SSF47413">
    <property type="entry name" value="lambda repressor-like DNA-binding domains"/>
    <property type="match status" value="1"/>
</dbReference>
<sequence length="191" mass="21125">MTRTSPPDVGRKIKHIRNEKKLTLEQLATKSSVSKSMLSQIERGRTNPTLAILWSLTQSLDMDIADLLDSDRADDGGGGHKIDHVKAHQTPEIQSADGRCTLKILGPVDLVTQTEWYDMMMTPGGLLDSDGHAEGTREHLTVIEGTLTVRNGQEEIRLETGDTARYDADIPHYIENKSQKQARALMVVLAP</sequence>
<gene>
    <name evidence="3" type="ORF">CRD36_11730</name>
</gene>
<dbReference type="GO" id="GO:0003700">
    <property type="term" value="F:DNA-binding transcription factor activity"/>
    <property type="evidence" value="ECO:0007669"/>
    <property type="project" value="TreeGrafter"/>
</dbReference>
<dbReference type="InterPro" id="IPR010982">
    <property type="entry name" value="Lambda_DNA-bd_dom_sf"/>
</dbReference>
<evidence type="ECO:0000313" key="3">
    <source>
        <dbReference type="EMBL" id="PHZ84645.1"/>
    </source>
</evidence>
<dbReference type="FunCoup" id="A0A2G4YQP9">
    <property type="interactions" value="4"/>
</dbReference>
<dbReference type="Gene3D" id="1.10.260.40">
    <property type="entry name" value="lambda repressor-like DNA-binding domains"/>
    <property type="match status" value="1"/>
</dbReference>
<dbReference type="Gene3D" id="2.60.120.10">
    <property type="entry name" value="Jelly Rolls"/>
    <property type="match status" value="1"/>
</dbReference>
<dbReference type="SMART" id="SM00530">
    <property type="entry name" value="HTH_XRE"/>
    <property type="match status" value="1"/>
</dbReference>